<evidence type="ECO:0000313" key="4">
    <source>
        <dbReference type="Proteomes" id="UP000382040"/>
    </source>
</evidence>
<name>A0A5E5BRT1_9BURK</name>
<dbReference type="EMBL" id="CABPST010000003">
    <property type="protein sequence ID" value="VVE88036.1"/>
    <property type="molecule type" value="Genomic_DNA"/>
</dbReference>
<keyword evidence="4" id="KW-1185">Reference proteome</keyword>
<keyword evidence="2" id="KW-0472">Membrane</keyword>
<evidence type="ECO:0000256" key="1">
    <source>
        <dbReference type="SAM" id="MobiDB-lite"/>
    </source>
</evidence>
<proteinExistence type="predicted"/>
<keyword evidence="2" id="KW-0812">Transmembrane</keyword>
<evidence type="ECO:0000313" key="3">
    <source>
        <dbReference type="EMBL" id="VVE88036.1"/>
    </source>
</evidence>
<feature type="transmembrane region" description="Helical" evidence="2">
    <location>
        <begin position="12"/>
        <end position="35"/>
    </location>
</feature>
<feature type="region of interest" description="Disordered" evidence="1">
    <location>
        <begin position="47"/>
        <end position="67"/>
    </location>
</feature>
<keyword evidence="2" id="KW-1133">Transmembrane helix</keyword>
<protein>
    <submittedName>
        <fullName evidence="3">Uncharacterized protein</fullName>
    </submittedName>
</protein>
<dbReference type="AlphaFoldDB" id="A0A5E5BRT1"/>
<gene>
    <name evidence="3" type="ORF">PBR20603_01980</name>
</gene>
<sequence>MEQKMFEHLQILMSYSAVLSFIGGFLGTVIGQVVIDVFDWLRRRHGAQRNADGSPTACQEPAPENVA</sequence>
<reference evidence="3 4" key="1">
    <citation type="submission" date="2019-08" db="EMBL/GenBank/DDBJ databases">
        <authorList>
            <person name="Peeters C."/>
        </authorList>
    </citation>
    <scope>NUCLEOTIDE SEQUENCE [LARGE SCALE GENOMIC DNA]</scope>
    <source>
        <strain evidence="3 4">LMG 20603</strain>
    </source>
</reference>
<organism evidence="3 4">
    <name type="scientific">Pandoraea bronchicola</name>
    <dbReference type="NCBI Taxonomy" id="2508287"/>
    <lineage>
        <taxon>Bacteria</taxon>
        <taxon>Pseudomonadati</taxon>
        <taxon>Pseudomonadota</taxon>
        <taxon>Betaproteobacteria</taxon>
        <taxon>Burkholderiales</taxon>
        <taxon>Burkholderiaceae</taxon>
        <taxon>Pandoraea</taxon>
    </lineage>
</organism>
<accession>A0A5E5BRT1</accession>
<evidence type="ECO:0000256" key="2">
    <source>
        <dbReference type="SAM" id="Phobius"/>
    </source>
</evidence>
<dbReference type="Proteomes" id="UP000382040">
    <property type="component" value="Unassembled WGS sequence"/>
</dbReference>